<proteinExistence type="predicted"/>
<protein>
    <submittedName>
        <fullName evidence="2">Uncharacterized protein</fullName>
    </submittedName>
</protein>
<organism evidence="2 3">
    <name type="scientific">Paenibacillus roseopurpureus</name>
    <dbReference type="NCBI Taxonomy" id="2918901"/>
    <lineage>
        <taxon>Bacteria</taxon>
        <taxon>Bacillati</taxon>
        <taxon>Bacillota</taxon>
        <taxon>Bacilli</taxon>
        <taxon>Bacillales</taxon>
        <taxon>Paenibacillaceae</taxon>
        <taxon>Paenibacillus</taxon>
    </lineage>
</organism>
<feature type="chain" id="PRO_5041703375" evidence="1">
    <location>
        <begin position="33"/>
        <end position="669"/>
    </location>
</feature>
<evidence type="ECO:0000313" key="3">
    <source>
        <dbReference type="Proteomes" id="UP001304650"/>
    </source>
</evidence>
<reference evidence="2" key="1">
    <citation type="submission" date="2022-02" db="EMBL/GenBank/DDBJ databases">
        <title>Paenibacillus sp. MBLB1832 Whole Genome Shotgun Sequencing.</title>
        <authorList>
            <person name="Hwang C.Y."/>
            <person name="Cho E.-S."/>
            <person name="Seo M.-J."/>
        </authorList>
    </citation>
    <scope>NUCLEOTIDE SEQUENCE</scope>
    <source>
        <strain evidence="2">MBLB1832</strain>
    </source>
</reference>
<keyword evidence="3" id="KW-1185">Reference proteome</keyword>
<feature type="signal peptide" evidence="1">
    <location>
        <begin position="1"/>
        <end position="32"/>
    </location>
</feature>
<dbReference type="RefSeq" id="WP_314796767.1">
    <property type="nucleotide sequence ID" value="NZ_CP130319.1"/>
</dbReference>
<keyword evidence="1" id="KW-0732">Signal</keyword>
<sequence length="669" mass="76232">MKNKRMLPIYLLTTVTLAAAMWVGALPQSAKAAEISLVNMANWTVYSGLQAPEGLRIPESIELLKDTPYYANPDDPNEKAEGVFAPQTVRVLKGEASWSVNSASQWQIDTMYGPRWVRPFMWDIAITKPDTIMLTEETPLYQSQNDQLESVASLSPQEVQVVKIEDKWFVGDSRIGKAWVQIHTTWLGDLWIHIPINRIGTVQPIFQRAHYNNEPYYLEVGTALQDNDHTGVNQLADGRLRNGDYKIIAELTTVYDRSYLVQTADGDKWVRGAGTIISETNETVDLKVETPLLSDVWSTDNQELAVLKAVTVTAFETIQDPFNGTWDHVRTSQGTTGWVNKHRAEPENAIPVQWKIRLMGEKMQFRYPGVNFSVQKPNLLAQTVTALAYWDEPSGEKWVKIHTAEGSVWVTFSNKDRIQVPEATLQIEYNERHLGYVTIIPQGQDLTLFGQRNIGYRSDDGTDFLSVVQLASAFRYRSKQDDYTHSLSIDKGDYMFVLQAGHREARIYWHDVPERTVQLSQPPIDSSGKWYLSLHDLSSLFGLSQDNWQNPDYYSLLEKDYTVELGNFPTKVDANERFELQAWLYEQWSTRKGNLRMPALLSIEEEGAVPSSSPNSLQEKFGSEEQANTVWYRLYASRTLVPGLHRLNAVLRVGERIVWKQAFSVEVPK</sequence>
<evidence type="ECO:0000256" key="1">
    <source>
        <dbReference type="SAM" id="SignalP"/>
    </source>
</evidence>
<dbReference type="KEGG" id="proo:MJB10_17595"/>
<evidence type="ECO:0000313" key="2">
    <source>
        <dbReference type="EMBL" id="WNR42923.1"/>
    </source>
</evidence>
<name>A0AA96LKW5_9BACL</name>
<gene>
    <name evidence="2" type="ORF">MJB10_17595</name>
</gene>
<dbReference type="EMBL" id="CP130319">
    <property type="protein sequence ID" value="WNR42923.1"/>
    <property type="molecule type" value="Genomic_DNA"/>
</dbReference>
<dbReference type="Proteomes" id="UP001304650">
    <property type="component" value="Chromosome"/>
</dbReference>
<accession>A0AA96LKW5</accession>
<dbReference type="AlphaFoldDB" id="A0AA96LKW5"/>